<evidence type="ECO:0000256" key="1">
    <source>
        <dbReference type="SAM" id="Phobius"/>
    </source>
</evidence>
<protein>
    <recommendedName>
        <fullName evidence="4">Autotransporter translocation and assembly factor TamB</fullName>
    </recommendedName>
</protein>
<feature type="transmembrane region" description="Helical" evidence="1">
    <location>
        <begin position="12"/>
        <end position="32"/>
    </location>
</feature>
<evidence type="ECO:0008006" key="4">
    <source>
        <dbReference type="Google" id="ProtNLM"/>
    </source>
</evidence>
<name>A0ABS5J7V4_9BACT</name>
<organism evidence="2 3">
    <name type="scientific">Chitinophaga hostae</name>
    <dbReference type="NCBI Taxonomy" id="2831022"/>
    <lineage>
        <taxon>Bacteria</taxon>
        <taxon>Pseudomonadati</taxon>
        <taxon>Bacteroidota</taxon>
        <taxon>Chitinophagia</taxon>
        <taxon>Chitinophagales</taxon>
        <taxon>Chitinophagaceae</taxon>
        <taxon>Chitinophaga</taxon>
    </lineage>
</organism>
<dbReference type="RefSeq" id="WP_211976314.1">
    <property type="nucleotide sequence ID" value="NZ_CBFHAM010000072.1"/>
</dbReference>
<keyword evidence="3" id="KW-1185">Reference proteome</keyword>
<dbReference type="Proteomes" id="UP000676386">
    <property type="component" value="Unassembled WGS sequence"/>
</dbReference>
<keyword evidence="1" id="KW-0812">Transmembrane</keyword>
<reference evidence="2 3" key="1">
    <citation type="submission" date="2021-04" db="EMBL/GenBank/DDBJ databases">
        <title>Chitinophaga sp. nov., isolated from the rhizosphere soil.</title>
        <authorList>
            <person name="He S."/>
        </authorList>
    </citation>
    <scope>NUCLEOTIDE SEQUENCE [LARGE SCALE GENOMIC DNA]</scope>
    <source>
        <strain evidence="2 3">2R12</strain>
    </source>
</reference>
<sequence length="1266" mass="141434">MKLSPRLKKWIKILAILLLLRIVVGVLLYYLVEQKFVKIVQYLVNKESGDTYRFDADDIDFSLWNRNIVVRGAKLTGKDTVHVNAHYDVKIPRIYLSIQSWRTLIFDKKLLVDSLSVIGPSLFIHEHVAPGPRQQNFQLSSIVDHLESALQYVNARIVHLQDGSLVYSKVNGPPPLRLDHFNFSILNFSKVTSSDNHILASEDVDFSFDNQHWVLPDGRNTISFKRLHFSGKQQVFEMDSCTIFSAATANKGEMSLQADKFYFNARHLPAIYMRQELLIDTLVCVRPVLKLPGRKATVKDKKIALDSIPNTLFKKMNFKYIAVKDGELLLKGNVSTGVTQGTNLRIYNLTIAHDTVPGITTDSISLNLDKIKFYSLDSMFQLSVDEFILQHNDVIFNSVEYGPTQKNHSGKGLTFTAPSLRLNDVSLEDLLQKHLKAGNAILYSPGITFQTKSKKTGKGNTLPADSSIKMPAFYQTLHGLSGLIKVDTFRIVDGNVNFMVTGKSALALRLKNVNTDILLHNFFMSDSLVDIKHAMPNLHIREMSVASDKVNVTVNNYTFDGKQRHNKADKLLVILSNGTRITSTSLYWEVFDWDVFQQTKDIQVDVLRFGALNIQTQKANTPQPATAKNLPVIRIAQLDIGQLQFSSNGAAAHSSLDGTGIALRNVRTLQRFITWSSAAGKFYHISSHSPEMDLEVANVSLNSTGTTTLSNAAMQLHNGNGHTKISVPTLSIQTGIHSTDFSRLQVQSLHIDRPRVEILNNGAAPSAHRKAAPLEAVMAQLHVQDAGIQYTKINGNDSTRLQTTLQFSGSKVSLHTGHEKLLTYDQLQLEATPLQFNNNSGTELAIPKISLQLAKGTLHKDKAGQLALHSGVAATWQGLQLTQHRGDTMELTVKQLSGMFNDAALSFQQHHKIAWQPFLANTGISEGAVFYRNKQLHVAAGSFKLDPVTHTAEVNDFSMTPNLSAEETFRTARWQRDYITVKGSALQLSGIQVNDAPGDTTIRIRKVMADSTLLTTARDKRIPFEHGVEKLMPTKLIHSLPVALQVDSIVLRNAAVTVNESSKATNKWSAVPITAINALITHFGNVHPNSDSLRVQASGRLLGNPIHYFSYNESYGDSLSGFYAQSYLAPMDLKDFNTVAIPMAAVKVRRGYADTIYSSWSGNKYATLGDMNFYYNRLNIQVLNKKDTLKPGFMANLKTLLANAVLRNSNHRPTRMFFVRDREKFIFNYWVKAETSGIVTAVGVKKNRKYLKRYNKVARKYSLPKR</sequence>
<dbReference type="EMBL" id="JAGTXB010000020">
    <property type="protein sequence ID" value="MBS0031176.1"/>
    <property type="molecule type" value="Genomic_DNA"/>
</dbReference>
<accession>A0ABS5J7V4</accession>
<evidence type="ECO:0000313" key="2">
    <source>
        <dbReference type="EMBL" id="MBS0031176.1"/>
    </source>
</evidence>
<evidence type="ECO:0000313" key="3">
    <source>
        <dbReference type="Proteomes" id="UP000676386"/>
    </source>
</evidence>
<keyword evidence="1" id="KW-0472">Membrane</keyword>
<gene>
    <name evidence="2" type="ORF">KE626_27860</name>
</gene>
<keyword evidence="1" id="KW-1133">Transmembrane helix</keyword>
<proteinExistence type="predicted"/>
<comment type="caution">
    <text evidence="2">The sequence shown here is derived from an EMBL/GenBank/DDBJ whole genome shotgun (WGS) entry which is preliminary data.</text>
</comment>